<dbReference type="InterPro" id="IPR014913">
    <property type="entry name" value="YppE-like"/>
</dbReference>
<sequence length="119" mass="14245">MRLQQINRDLLDECHQCISRFESMRELDAVADFYKEVRPHTLEFDQLIAEWKELAIEYINEHQPKYVHLSQIESAEEQMKQFIVQSFYKETSKKRFYQSIHAAIYTLETIQTELKGGLS</sequence>
<organism evidence="1 2">
    <name type="scientific">Chryseomicrobium palamuruense</name>
    <dbReference type="NCBI Taxonomy" id="682973"/>
    <lineage>
        <taxon>Bacteria</taxon>
        <taxon>Bacillati</taxon>
        <taxon>Bacillota</taxon>
        <taxon>Bacilli</taxon>
        <taxon>Bacillales</taxon>
        <taxon>Caryophanaceae</taxon>
        <taxon>Chryseomicrobium</taxon>
    </lineage>
</organism>
<dbReference type="SUPFAM" id="SSF140415">
    <property type="entry name" value="YppE-like"/>
    <property type="match status" value="1"/>
</dbReference>
<protein>
    <submittedName>
        <fullName evidence="1">YppE family protein</fullName>
    </submittedName>
</protein>
<evidence type="ECO:0000313" key="2">
    <source>
        <dbReference type="Proteomes" id="UP001595733"/>
    </source>
</evidence>
<dbReference type="Pfam" id="PF08807">
    <property type="entry name" value="DUF1798"/>
    <property type="match status" value="1"/>
</dbReference>
<dbReference type="Gene3D" id="1.20.120.440">
    <property type="entry name" value="YppE-like"/>
    <property type="match status" value="1"/>
</dbReference>
<keyword evidence="2" id="KW-1185">Reference proteome</keyword>
<accession>A0ABV8UTG6</accession>
<name>A0ABV8UTG6_9BACL</name>
<comment type="caution">
    <text evidence="1">The sequence shown here is derived from an EMBL/GenBank/DDBJ whole genome shotgun (WGS) entry which is preliminary data.</text>
</comment>
<dbReference type="InterPro" id="IPR023351">
    <property type="entry name" value="YppE-like_sf"/>
</dbReference>
<dbReference type="EMBL" id="JBHSEF010000011">
    <property type="protein sequence ID" value="MFC4354607.1"/>
    <property type="molecule type" value="Genomic_DNA"/>
</dbReference>
<gene>
    <name evidence="1" type="ORF">ACFO0S_05865</name>
</gene>
<reference evidence="2" key="1">
    <citation type="journal article" date="2019" name="Int. J. Syst. Evol. Microbiol.">
        <title>The Global Catalogue of Microorganisms (GCM) 10K type strain sequencing project: providing services to taxonomists for standard genome sequencing and annotation.</title>
        <authorList>
            <consortium name="The Broad Institute Genomics Platform"/>
            <consortium name="The Broad Institute Genome Sequencing Center for Infectious Disease"/>
            <person name="Wu L."/>
            <person name="Ma J."/>
        </authorList>
    </citation>
    <scope>NUCLEOTIDE SEQUENCE [LARGE SCALE GENOMIC DNA]</scope>
    <source>
        <strain evidence="2">CCUG 50353</strain>
    </source>
</reference>
<evidence type="ECO:0000313" key="1">
    <source>
        <dbReference type="EMBL" id="MFC4354607.1"/>
    </source>
</evidence>
<dbReference type="Proteomes" id="UP001595733">
    <property type="component" value="Unassembled WGS sequence"/>
</dbReference>
<proteinExistence type="predicted"/>
<dbReference type="RefSeq" id="WP_378140879.1">
    <property type="nucleotide sequence ID" value="NZ_JBHSEF010000011.1"/>
</dbReference>